<dbReference type="Pfam" id="PF00379">
    <property type="entry name" value="Chitin_bind_4"/>
    <property type="match status" value="1"/>
</dbReference>
<reference evidence="4" key="1">
    <citation type="submission" date="2021-01" db="UniProtKB">
        <authorList>
            <consortium name="EnsemblMetazoa"/>
        </authorList>
    </citation>
    <scope>IDENTIFICATION</scope>
</reference>
<accession>A0A7M7HD28</accession>
<evidence type="ECO:0000256" key="3">
    <source>
        <dbReference type="SAM" id="SignalP"/>
    </source>
</evidence>
<keyword evidence="3" id="KW-0732">Signal</keyword>
<dbReference type="GO" id="GO:0008010">
    <property type="term" value="F:structural constituent of chitin-based larval cuticle"/>
    <property type="evidence" value="ECO:0007669"/>
    <property type="project" value="TreeGrafter"/>
</dbReference>
<dbReference type="KEGG" id="nvi:103316959"/>
<evidence type="ECO:0000256" key="2">
    <source>
        <dbReference type="PROSITE-ProRule" id="PRU00497"/>
    </source>
</evidence>
<dbReference type="EnsemblMetazoa" id="XM_008213341">
    <property type="protein sequence ID" value="XP_008211563"/>
    <property type="gene ID" value="LOC103316959"/>
</dbReference>
<dbReference type="InterPro" id="IPR050468">
    <property type="entry name" value="Cuticle_Struct_Prot"/>
</dbReference>
<evidence type="ECO:0000256" key="1">
    <source>
        <dbReference type="ARBA" id="ARBA00022460"/>
    </source>
</evidence>
<proteinExistence type="predicted"/>
<dbReference type="GO" id="GO:0062129">
    <property type="term" value="C:chitin-based extracellular matrix"/>
    <property type="evidence" value="ECO:0007669"/>
    <property type="project" value="TreeGrafter"/>
</dbReference>
<keyword evidence="1 2" id="KW-0193">Cuticle</keyword>
<dbReference type="InParanoid" id="A0A7M7HD28"/>
<name>A0A7M7HD28_NASVI</name>
<evidence type="ECO:0000313" key="4">
    <source>
        <dbReference type="EnsemblMetazoa" id="XP_008211563"/>
    </source>
</evidence>
<sequence length="334" mass="34792">MISLALVPLLVASALAGDIVAHSYEPLPQYSQESNSATGEYGYSYSGGPSSKTEFRALDGTTTGAYSYVDAHGILQTVNYIADEFGFRAAGTNIPVDGAVPLDAPDVAAVKAAHLAEHSRATLAALSHQRKKRGIAYAAPAILPVAHAALPIATSSQSRFQVHSGAKIISQQLLAAPAGLLYRKKRGIAAYAAPLPASSAKIYEEFASRPSFFAYAAAPAPIVKTVTQHLPLATSSQSRFQVHNGAKIIEEISTPIAAPVFESLPLATSNQARFQIHNGAKIIQEFHQPLYAAAAAPAAIHTEAILPSEFAPAGPAPAPIAPANENDAISVESA</sequence>
<feature type="chain" id="PRO_5029840674" description="Cuticle protein 6" evidence="3">
    <location>
        <begin position="17"/>
        <end position="334"/>
    </location>
</feature>
<dbReference type="Proteomes" id="UP000002358">
    <property type="component" value="Chromosome 4"/>
</dbReference>
<protein>
    <recommendedName>
        <fullName evidence="6">Cuticle protein 6</fullName>
    </recommendedName>
</protein>
<evidence type="ECO:0008006" key="6">
    <source>
        <dbReference type="Google" id="ProtNLM"/>
    </source>
</evidence>
<evidence type="ECO:0000313" key="5">
    <source>
        <dbReference type="Proteomes" id="UP000002358"/>
    </source>
</evidence>
<keyword evidence="5" id="KW-1185">Reference proteome</keyword>
<dbReference type="OMA" id="IASLXAL"/>
<dbReference type="PANTHER" id="PTHR10380:SF173">
    <property type="entry name" value="CUTICULAR PROTEIN 47EF, ISOFORM C-RELATED"/>
    <property type="match status" value="1"/>
</dbReference>
<dbReference type="PROSITE" id="PS51155">
    <property type="entry name" value="CHIT_BIND_RR_2"/>
    <property type="match status" value="1"/>
</dbReference>
<organism evidence="4 5">
    <name type="scientific">Nasonia vitripennis</name>
    <name type="common">Parasitic wasp</name>
    <dbReference type="NCBI Taxonomy" id="7425"/>
    <lineage>
        <taxon>Eukaryota</taxon>
        <taxon>Metazoa</taxon>
        <taxon>Ecdysozoa</taxon>
        <taxon>Arthropoda</taxon>
        <taxon>Hexapoda</taxon>
        <taxon>Insecta</taxon>
        <taxon>Pterygota</taxon>
        <taxon>Neoptera</taxon>
        <taxon>Endopterygota</taxon>
        <taxon>Hymenoptera</taxon>
        <taxon>Apocrita</taxon>
        <taxon>Proctotrupomorpha</taxon>
        <taxon>Chalcidoidea</taxon>
        <taxon>Pteromalidae</taxon>
        <taxon>Pteromalinae</taxon>
        <taxon>Nasonia</taxon>
    </lineage>
</organism>
<dbReference type="InterPro" id="IPR000618">
    <property type="entry name" value="Insect_cuticle"/>
</dbReference>
<feature type="signal peptide" evidence="3">
    <location>
        <begin position="1"/>
        <end position="16"/>
    </location>
</feature>
<gene>
    <name evidence="4" type="primary">103316959</name>
</gene>
<dbReference type="PANTHER" id="PTHR10380">
    <property type="entry name" value="CUTICLE PROTEIN"/>
    <property type="match status" value="1"/>
</dbReference>
<dbReference type="AlphaFoldDB" id="A0A7M7HD28"/>
<dbReference type="OrthoDB" id="6515429at2759"/>